<evidence type="ECO:0000313" key="1">
    <source>
        <dbReference type="EMBL" id="NVO85883.1"/>
    </source>
</evidence>
<sequence length="373" mass="40967">MLVPPHTPDTLAQSWQAVHERLASAGASDSLSDLSSFSTYHYCAYQVLDQPQDMLLAQHLYRQLWAALSQLPPPELLHHLDALCAAAWLAPRLGAEPADTTDPALWARLDAALYQPAEQLRSHPEAARRHIFFSLLRYFSLRQPAAESLLYALLAPGLPPLLATTAALPQSLPLGLGGGLAAELLVLLRLHRQGVEVPELAQYVRAGLLLLLGVKQRVDFQEGHCSVFPYQLHSQSGEASYSAELSWHRGDLGQALLFYESLNLLPDPELANIAELVGLNTLLRTSQATTDLSSAAWYRGTAGVAHLYRQLHRISGRPVYHTGYHYWLRQTQQWLPAALAADTAMPLADLAKVGLVLLEAQSEVGLSWDAIVL</sequence>
<accession>A0ABX2Q4I9</accession>
<dbReference type="Proteomes" id="UP000626554">
    <property type="component" value="Unassembled WGS sequence"/>
</dbReference>
<organism evidence="1 2">
    <name type="scientific">Hymenobacter terrestris</name>
    <dbReference type="NCBI Taxonomy" id="2748310"/>
    <lineage>
        <taxon>Bacteria</taxon>
        <taxon>Pseudomonadati</taxon>
        <taxon>Bacteroidota</taxon>
        <taxon>Cytophagia</taxon>
        <taxon>Cytophagales</taxon>
        <taxon>Hymenobacteraceae</taxon>
        <taxon>Hymenobacter</taxon>
    </lineage>
</organism>
<keyword evidence="2" id="KW-1185">Reference proteome</keyword>
<dbReference type="EMBL" id="JABKAV010000045">
    <property type="protein sequence ID" value="NVO85883.1"/>
    <property type="molecule type" value="Genomic_DNA"/>
</dbReference>
<gene>
    <name evidence="1" type="ORF">HW556_13420</name>
</gene>
<dbReference type="SUPFAM" id="SSF158745">
    <property type="entry name" value="LanC-like"/>
    <property type="match status" value="1"/>
</dbReference>
<proteinExistence type="predicted"/>
<dbReference type="Gene3D" id="1.50.10.20">
    <property type="match status" value="1"/>
</dbReference>
<comment type="caution">
    <text evidence="1">The sequence shown here is derived from an EMBL/GenBank/DDBJ whole genome shotgun (WGS) entry which is preliminary data.</text>
</comment>
<protein>
    <recommendedName>
        <fullName evidence="3">DUF4243 domain-containing protein</fullName>
    </recommendedName>
</protein>
<evidence type="ECO:0000313" key="2">
    <source>
        <dbReference type="Proteomes" id="UP000626554"/>
    </source>
</evidence>
<evidence type="ECO:0008006" key="3">
    <source>
        <dbReference type="Google" id="ProtNLM"/>
    </source>
</evidence>
<name>A0ABX2Q4I9_9BACT</name>
<reference evidence="1 2" key="1">
    <citation type="submission" date="2020-05" db="EMBL/GenBank/DDBJ databases">
        <title>Hymenobacter terrestris sp. nov. and Hymenobacter lapidiphilus sp. nov., isolated from regoliths in Antarctica.</title>
        <authorList>
            <person name="Sedlacek I."/>
            <person name="Pantucek R."/>
            <person name="Zeman M."/>
            <person name="Holochova P."/>
            <person name="Kralova S."/>
            <person name="Stankova E."/>
            <person name="Sedo O."/>
            <person name="Micenkova L."/>
            <person name="Svec P."/>
            <person name="Gupta V."/>
            <person name="Sood U."/>
            <person name="Korpole U.S."/>
            <person name="Lal R."/>
        </authorList>
    </citation>
    <scope>NUCLEOTIDE SEQUENCE [LARGE SCALE GENOMIC DNA]</scope>
    <source>
        <strain evidence="1 2">P5252</strain>
    </source>
</reference>